<dbReference type="AlphaFoldDB" id="A0A949NEE4"/>
<dbReference type="InterPro" id="IPR006059">
    <property type="entry name" value="SBP"/>
</dbReference>
<organism evidence="3 4">
    <name type="scientific">Diplocloster agilis</name>
    <dbReference type="NCBI Taxonomy" id="2850323"/>
    <lineage>
        <taxon>Bacteria</taxon>
        <taxon>Bacillati</taxon>
        <taxon>Bacillota</taxon>
        <taxon>Clostridia</taxon>
        <taxon>Lachnospirales</taxon>
        <taxon>Lachnospiraceae</taxon>
        <taxon>Diplocloster</taxon>
    </lineage>
</organism>
<dbReference type="Proteomes" id="UP000712157">
    <property type="component" value="Unassembled WGS sequence"/>
</dbReference>
<proteinExistence type="predicted"/>
<evidence type="ECO:0000313" key="3">
    <source>
        <dbReference type="EMBL" id="MBU9736324.1"/>
    </source>
</evidence>
<sequence length="468" mass="51344">MKKNKMRFLALTMTVCMLAGLAAGCGSKNQEGEEGSAPAQTADGSAAAETAKPEGTADGAATTDDPEVTITVLTRYAGSDPQAPWLKKMMDEFVKLHPNVTFQDDSVADEAAYNNKLKTAIATGNLPNMWMQYGSASLVEYAKNGLLMDLSFMLEDEEFCSGLPDPTLSTFDLSGYGVDGIYAIPFAMQPEVIFYNKDLFQQAGIESVPETMDDMYAAIDKLKAAGITPMGMGAKDTWRLGHFFNCIAYREAGVDTFKNIGARTAKWTDPEVVECLKTLKGFKDKGAFEENFEGIDWSTESANFLSGKYAMICIPLWFIPNAEGSEIADSLDFFPIPYFSGQEAYKDHSAVYVDAHVYSGKLEGYEKEITMEWAKFTHNAFSEEVRLKDCGQTPGRTDVNTEGFELTPMLTKAIELNKDLKKLGGDTFEYDMLNSMQDVTRNALVGMMLGTSPEDTAAAIQSEIDNNQ</sequence>
<dbReference type="PROSITE" id="PS51257">
    <property type="entry name" value="PROKAR_LIPOPROTEIN"/>
    <property type="match status" value="1"/>
</dbReference>
<evidence type="ECO:0000313" key="4">
    <source>
        <dbReference type="Proteomes" id="UP000712157"/>
    </source>
</evidence>
<dbReference type="SUPFAM" id="SSF53850">
    <property type="entry name" value="Periplasmic binding protein-like II"/>
    <property type="match status" value="1"/>
</dbReference>
<name>A0A949NEE4_9FIRM</name>
<feature type="signal peptide" evidence="2">
    <location>
        <begin position="1"/>
        <end position="22"/>
    </location>
</feature>
<dbReference type="EMBL" id="JAHQCW010000008">
    <property type="protein sequence ID" value="MBU9736324.1"/>
    <property type="molecule type" value="Genomic_DNA"/>
</dbReference>
<dbReference type="PANTHER" id="PTHR43649">
    <property type="entry name" value="ARABINOSE-BINDING PROTEIN-RELATED"/>
    <property type="match status" value="1"/>
</dbReference>
<keyword evidence="4" id="KW-1185">Reference proteome</keyword>
<protein>
    <submittedName>
        <fullName evidence="3">Extracellular solute-binding protein</fullName>
    </submittedName>
</protein>
<comment type="caution">
    <text evidence="3">The sequence shown here is derived from an EMBL/GenBank/DDBJ whole genome shotgun (WGS) entry which is preliminary data.</text>
</comment>
<dbReference type="RefSeq" id="WP_238721211.1">
    <property type="nucleotide sequence ID" value="NZ_JAHQCW010000008.1"/>
</dbReference>
<feature type="region of interest" description="Disordered" evidence="1">
    <location>
        <begin position="27"/>
        <end position="64"/>
    </location>
</feature>
<gene>
    <name evidence="3" type="ORF">KTH89_07215</name>
</gene>
<evidence type="ECO:0000256" key="1">
    <source>
        <dbReference type="SAM" id="MobiDB-lite"/>
    </source>
</evidence>
<evidence type="ECO:0000256" key="2">
    <source>
        <dbReference type="SAM" id="SignalP"/>
    </source>
</evidence>
<keyword evidence="2" id="KW-0732">Signal</keyword>
<reference evidence="3" key="1">
    <citation type="submission" date="2021-06" db="EMBL/GenBank/DDBJ databases">
        <title>Description of novel taxa of the family Lachnospiraceae.</title>
        <authorList>
            <person name="Chaplin A.V."/>
            <person name="Sokolova S.R."/>
            <person name="Pikina A.P."/>
            <person name="Korzhanova M."/>
            <person name="Belova V."/>
            <person name="Korostin D."/>
            <person name="Efimov B.A."/>
        </authorList>
    </citation>
    <scope>NUCLEOTIDE SEQUENCE</scope>
    <source>
        <strain evidence="3">ASD5720</strain>
    </source>
</reference>
<feature type="chain" id="PRO_5039149059" evidence="2">
    <location>
        <begin position="23"/>
        <end position="468"/>
    </location>
</feature>
<dbReference type="Gene3D" id="3.40.190.10">
    <property type="entry name" value="Periplasmic binding protein-like II"/>
    <property type="match status" value="2"/>
</dbReference>
<accession>A0A949NEE4</accession>
<dbReference type="Pfam" id="PF01547">
    <property type="entry name" value="SBP_bac_1"/>
    <property type="match status" value="1"/>
</dbReference>
<dbReference type="InterPro" id="IPR050490">
    <property type="entry name" value="Bact_solute-bd_prot1"/>
</dbReference>